<dbReference type="RefSeq" id="WP_015204925.1">
    <property type="nucleotide sequence ID" value="NC_019753.1"/>
</dbReference>
<evidence type="ECO:0000313" key="2">
    <source>
        <dbReference type="Proteomes" id="UP000010472"/>
    </source>
</evidence>
<dbReference type="AlphaFoldDB" id="K9W5R8"/>
<protein>
    <submittedName>
        <fullName evidence="1">Uncharacterized protein</fullName>
    </submittedName>
</protein>
<proteinExistence type="predicted"/>
<dbReference type="KEGG" id="cep:Cri9333_4018"/>
<dbReference type="eggNOG" id="COG3591">
    <property type="taxonomic scope" value="Bacteria"/>
</dbReference>
<organism evidence="1 2">
    <name type="scientific">Crinalium epipsammum PCC 9333</name>
    <dbReference type="NCBI Taxonomy" id="1173022"/>
    <lineage>
        <taxon>Bacteria</taxon>
        <taxon>Bacillati</taxon>
        <taxon>Cyanobacteriota</taxon>
        <taxon>Cyanophyceae</taxon>
        <taxon>Gomontiellales</taxon>
        <taxon>Gomontiellaceae</taxon>
        <taxon>Crinalium</taxon>
    </lineage>
</organism>
<dbReference type="Proteomes" id="UP000010472">
    <property type="component" value="Chromosome"/>
</dbReference>
<reference evidence="1 2" key="1">
    <citation type="submission" date="2012-06" db="EMBL/GenBank/DDBJ databases">
        <title>Finished chromosome of genome of Crinalium epipsammum PCC 9333.</title>
        <authorList>
            <consortium name="US DOE Joint Genome Institute"/>
            <person name="Gugger M."/>
            <person name="Coursin T."/>
            <person name="Rippka R."/>
            <person name="Tandeau De Marsac N."/>
            <person name="Huntemann M."/>
            <person name="Wei C.-L."/>
            <person name="Han J."/>
            <person name="Detter J.C."/>
            <person name="Han C."/>
            <person name="Tapia R."/>
            <person name="Davenport K."/>
            <person name="Daligault H."/>
            <person name="Erkkila T."/>
            <person name="Gu W."/>
            <person name="Munk A.C.C."/>
            <person name="Teshima H."/>
            <person name="Xu Y."/>
            <person name="Chain P."/>
            <person name="Chen A."/>
            <person name="Krypides N."/>
            <person name="Mavromatis K."/>
            <person name="Markowitz V."/>
            <person name="Szeto E."/>
            <person name="Ivanova N."/>
            <person name="Mikhailova N."/>
            <person name="Ovchinnikova G."/>
            <person name="Pagani I."/>
            <person name="Pati A."/>
            <person name="Goodwin L."/>
            <person name="Peters L."/>
            <person name="Pitluck S."/>
            <person name="Woyke T."/>
            <person name="Kerfeld C."/>
        </authorList>
    </citation>
    <scope>NUCLEOTIDE SEQUENCE [LARGE SCALE GENOMIC DNA]</scope>
    <source>
        <strain evidence="1 2">PCC 9333</strain>
    </source>
</reference>
<dbReference type="HOGENOM" id="CLU_115813_0_0_3"/>
<dbReference type="STRING" id="1173022.Cri9333_4018"/>
<sequence length="172" mass="18633">MYNPVTKLKSNIRSVSRWAVIIGTPILAGILFNAPTSAQQVKSTSMFENPTISPNFSPDPLTIRGIGGGTVPSQKVAGRAETATGSCVGFVDAKPDHKIVLTNFFKNLTIQVESPEDTTLLIKGPGGSWCNDDYNGKNPGISGQWLEGNYNVWVGSYQKNKSTPYIIRLTEK</sequence>
<dbReference type="PATRIC" id="fig|1173022.3.peg.4339"/>
<gene>
    <name evidence="1" type="ORF">Cri9333_4018</name>
</gene>
<keyword evidence="2" id="KW-1185">Reference proteome</keyword>
<dbReference type="OrthoDB" id="512115at2"/>
<name>K9W5R8_9CYAN</name>
<dbReference type="EMBL" id="CP003620">
    <property type="protein sequence ID" value="AFZ14825.1"/>
    <property type="molecule type" value="Genomic_DNA"/>
</dbReference>
<evidence type="ECO:0000313" key="1">
    <source>
        <dbReference type="EMBL" id="AFZ14825.1"/>
    </source>
</evidence>
<accession>K9W5R8</accession>